<reference evidence="1" key="1">
    <citation type="submission" date="2021-08" db="EMBL/GenBank/DDBJ databases">
        <title>Novel anaerobic bacterium isolated from sea squirt in East Sea, Republic of Korea.</title>
        <authorList>
            <person name="Nguyen T.H."/>
            <person name="Li Z."/>
            <person name="Lee Y.-J."/>
            <person name="Ko J."/>
            <person name="Kim S.-G."/>
        </authorList>
    </citation>
    <scope>NUCLEOTIDE SEQUENCE</scope>
    <source>
        <strain evidence="1">KCTC 25031</strain>
    </source>
</reference>
<evidence type="ECO:0000313" key="1">
    <source>
        <dbReference type="EMBL" id="QZE14823.1"/>
    </source>
</evidence>
<dbReference type="Proteomes" id="UP000826212">
    <property type="component" value="Chromosome"/>
</dbReference>
<name>A0AC61NGS0_9BACT</name>
<evidence type="ECO:0000313" key="2">
    <source>
        <dbReference type="Proteomes" id="UP000826212"/>
    </source>
</evidence>
<accession>A0AC61NGS0</accession>
<gene>
    <name evidence="1" type="ORF">K4L44_02885</name>
</gene>
<protein>
    <submittedName>
        <fullName evidence="1">Amino acid permease</fullName>
    </submittedName>
</protein>
<sequence length="747" mass="83011">MTNYKDSQIAGKFGTLPVFFTALSTILGAILFLRFGWAVGQLGFLGVMGVIVLGHLVTVPTAMSVAEIATNQKVRGGGAYFIISRSFGLNIGAAVGIALYLSQAISIAFYVIALGQAFLPFFDWLSVNYGIVISDIRFINVPVMILLSLLMLSKGANIGVKALYGVVVILFSSLVCFFMGSPQIDPSEVSLVAHVPNNESFFYVFTIVFPAFTGLAAGLGLSGDLKKPEKSIPRGTIWATVVGLLIYVAIAVKLTYSVSPEQMVSDELIMSRVAIWGPIIPIGLAAASLSSALGSIMIAPRTLQAIGADGIFSNKKVNDWVSRCRPSDNEPINASYLTISIAMFFVLIGDVNFVAEIISMFFMITYGTICLISFLEHFAADPAYRPTFRSHWLISLVGTVASFWVMFQMNLPYASLSLLFMGIIYYIITHNKNEKKGFNKLFRGVIFQISRELQVFAQRADRGSREEGWRPFAICISSDTFKRRGAYDFMRWLSYKYGSGTYIHYIKGLLNEETRQESQEVLQRLLKLTSVVKSRVYLDTIISPSYTSAIAQVVQLSGITGRGNNLILFEYSRSSIENLHDTLSNYELMVSSGFDICILNSSYKGFGSKREIHIWMSPEDYQNANLMILLGYILLGHKDWHKGFIKIFSIASRGKKEIERELLVKQIKEGRIPIHPSNVEILTIPEGESRKEMIRHRSMDADLTILGFMPNDLTKGVEKFEGYDDMGNILFVGAHHEKVIMAPLDED</sequence>
<proteinExistence type="predicted"/>
<organism evidence="1 2">
    <name type="scientific">Halosquirtibacter laminarini</name>
    <dbReference type="NCBI Taxonomy" id="3374600"/>
    <lineage>
        <taxon>Bacteria</taxon>
        <taxon>Pseudomonadati</taxon>
        <taxon>Bacteroidota</taxon>
        <taxon>Bacteroidia</taxon>
        <taxon>Marinilabiliales</taxon>
        <taxon>Prolixibacteraceae</taxon>
        <taxon>Halosquirtibacter</taxon>
    </lineage>
</organism>
<keyword evidence="2" id="KW-1185">Reference proteome</keyword>
<dbReference type="EMBL" id="CP081303">
    <property type="protein sequence ID" value="QZE14823.1"/>
    <property type="molecule type" value="Genomic_DNA"/>
</dbReference>